<proteinExistence type="predicted"/>
<dbReference type="EMBL" id="SRLO01000380">
    <property type="protein sequence ID" value="TNN58396.1"/>
    <property type="molecule type" value="Genomic_DNA"/>
</dbReference>
<accession>A0A4Z2GY02</accession>
<dbReference type="AlphaFoldDB" id="A0A4Z2GY02"/>
<reference evidence="2 3" key="1">
    <citation type="submission" date="2019-03" db="EMBL/GenBank/DDBJ databases">
        <title>First draft genome of Liparis tanakae, snailfish: a comprehensive survey of snailfish specific genes.</title>
        <authorList>
            <person name="Kim W."/>
            <person name="Song I."/>
            <person name="Jeong J.-H."/>
            <person name="Kim D."/>
            <person name="Kim S."/>
            <person name="Ryu S."/>
            <person name="Song J.Y."/>
            <person name="Lee S.K."/>
        </authorList>
    </citation>
    <scope>NUCLEOTIDE SEQUENCE [LARGE SCALE GENOMIC DNA]</scope>
    <source>
        <tissue evidence="2">Muscle</tissue>
    </source>
</reference>
<feature type="region of interest" description="Disordered" evidence="1">
    <location>
        <begin position="159"/>
        <end position="179"/>
    </location>
</feature>
<comment type="caution">
    <text evidence="2">The sequence shown here is derived from an EMBL/GenBank/DDBJ whole genome shotgun (WGS) entry which is preliminary data.</text>
</comment>
<name>A0A4Z2GY02_9TELE</name>
<evidence type="ECO:0000256" key="1">
    <source>
        <dbReference type="SAM" id="MobiDB-lite"/>
    </source>
</evidence>
<gene>
    <name evidence="2" type="ORF">EYF80_031407</name>
</gene>
<feature type="compositionally biased region" description="Basic and acidic residues" evidence="1">
    <location>
        <begin position="167"/>
        <end position="179"/>
    </location>
</feature>
<evidence type="ECO:0000313" key="3">
    <source>
        <dbReference type="Proteomes" id="UP000314294"/>
    </source>
</evidence>
<feature type="compositionally biased region" description="Basic and acidic residues" evidence="1">
    <location>
        <begin position="1"/>
        <end position="16"/>
    </location>
</feature>
<dbReference type="Proteomes" id="UP000314294">
    <property type="component" value="Unassembled WGS sequence"/>
</dbReference>
<evidence type="ECO:0000313" key="2">
    <source>
        <dbReference type="EMBL" id="TNN58396.1"/>
    </source>
</evidence>
<keyword evidence="3" id="KW-1185">Reference proteome</keyword>
<feature type="region of interest" description="Disordered" evidence="1">
    <location>
        <begin position="1"/>
        <end position="23"/>
    </location>
</feature>
<organism evidence="2 3">
    <name type="scientific">Liparis tanakae</name>
    <name type="common">Tanaka's snailfish</name>
    <dbReference type="NCBI Taxonomy" id="230148"/>
    <lineage>
        <taxon>Eukaryota</taxon>
        <taxon>Metazoa</taxon>
        <taxon>Chordata</taxon>
        <taxon>Craniata</taxon>
        <taxon>Vertebrata</taxon>
        <taxon>Euteleostomi</taxon>
        <taxon>Actinopterygii</taxon>
        <taxon>Neopterygii</taxon>
        <taxon>Teleostei</taxon>
        <taxon>Neoteleostei</taxon>
        <taxon>Acanthomorphata</taxon>
        <taxon>Eupercaria</taxon>
        <taxon>Perciformes</taxon>
        <taxon>Cottioidei</taxon>
        <taxon>Cottales</taxon>
        <taxon>Liparidae</taxon>
        <taxon>Liparis</taxon>
    </lineage>
</organism>
<protein>
    <submittedName>
        <fullName evidence="2">Uncharacterized protein</fullName>
    </submittedName>
</protein>
<sequence>MEHEPSPDEKPNEHTAVDSTVTDTRLMVPQSTTVGVSLTLRTLVQPPAPAHSELGHSSTRTWDTLTCMNDCSWMEMEREEESVGLEEGGPAVHGEADVQHSLLHIHEAEDVHILGWEGEHLGQEVHQQLGDSASALGDKTGGSEWAQRIQREGWRLMSAPISQSSERNQDTGRQRDSREGWGLLGVEGSCRLMCRSSGYCTYQEGWNSVTWDEDWLRTSYGEYTRLVNGEQPIGIGVLRKAIGDVAVLA</sequence>